<accession>A0ABP8CM54</accession>
<evidence type="ECO:0000259" key="1">
    <source>
        <dbReference type="Pfam" id="PF14206"/>
    </source>
</evidence>
<dbReference type="InterPro" id="IPR025983">
    <property type="entry name" value="Cys_rich_CPCC"/>
</dbReference>
<sequence>MERFPCPCCGRRVHTQPPGSYEICPVCFWEDDNVQLRWPQLAGGANRLSLLESQQEFIEFGASRRKFIDLVRAPEESESVDPGWRPADPSKDNFEDLSSRLPWPLDRTRLYWWRKEFWRPGGDS</sequence>
<evidence type="ECO:0000313" key="2">
    <source>
        <dbReference type="EMBL" id="GAA4240789.1"/>
    </source>
</evidence>
<feature type="domain" description="Cysteine-rich CPCC" evidence="1">
    <location>
        <begin position="4"/>
        <end position="78"/>
    </location>
</feature>
<organism evidence="2 3">
    <name type="scientific">Actinomadura meridiana</name>
    <dbReference type="NCBI Taxonomy" id="559626"/>
    <lineage>
        <taxon>Bacteria</taxon>
        <taxon>Bacillati</taxon>
        <taxon>Actinomycetota</taxon>
        <taxon>Actinomycetes</taxon>
        <taxon>Streptosporangiales</taxon>
        <taxon>Thermomonosporaceae</taxon>
        <taxon>Actinomadura</taxon>
    </lineage>
</organism>
<evidence type="ECO:0000313" key="3">
    <source>
        <dbReference type="Proteomes" id="UP001501710"/>
    </source>
</evidence>
<keyword evidence="3" id="KW-1185">Reference proteome</keyword>
<dbReference type="Proteomes" id="UP001501710">
    <property type="component" value="Unassembled WGS sequence"/>
</dbReference>
<gene>
    <name evidence="2" type="ORF">GCM10022254_66890</name>
</gene>
<name>A0ABP8CM54_9ACTN</name>
<dbReference type="Pfam" id="PF14206">
    <property type="entry name" value="Cys_rich_CPCC"/>
    <property type="match status" value="1"/>
</dbReference>
<proteinExistence type="predicted"/>
<protein>
    <recommendedName>
        <fullName evidence="1">Cysteine-rich CPCC domain-containing protein</fullName>
    </recommendedName>
</protein>
<dbReference type="EMBL" id="BAABAS010000026">
    <property type="protein sequence ID" value="GAA4240789.1"/>
    <property type="molecule type" value="Genomic_DNA"/>
</dbReference>
<comment type="caution">
    <text evidence="2">The sequence shown here is derived from an EMBL/GenBank/DDBJ whole genome shotgun (WGS) entry which is preliminary data.</text>
</comment>
<reference evidence="3" key="1">
    <citation type="journal article" date="2019" name="Int. J. Syst. Evol. Microbiol.">
        <title>The Global Catalogue of Microorganisms (GCM) 10K type strain sequencing project: providing services to taxonomists for standard genome sequencing and annotation.</title>
        <authorList>
            <consortium name="The Broad Institute Genomics Platform"/>
            <consortium name="The Broad Institute Genome Sequencing Center for Infectious Disease"/>
            <person name="Wu L."/>
            <person name="Ma J."/>
        </authorList>
    </citation>
    <scope>NUCLEOTIDE SEQUENCE [LARGE SCALE GENOMIC DNA]</scope>
    <source>
        <strain evidence="3">JCM 17440</strain>
    </source>
</reference>